<protein>
    <recommendedName>
        <fullName evidence="10 11">UDP-N-acetylmuramoyl-tripeptide--D-alanyl-D-alanine ligase</fullName>
        <ecNumber evidence="10 11">6.3.2.10</ecNumber>
    </recommendedName>
    <alternativeName>
        <fullName evidence="10">D-alanyl-D-alanine-adding enzyme</fullName>
    </alternativeName>
</protein>
<evidence type="ECO:0000256" key="1">
    <source>
        <dbReference type="ARBA" id="ARBA00022490"/>
    </source>
</evidence>
<gene>
    <name evidence="10" type="primary">murF</name>
    <name evidence="15" type="ORF">SJ2017_0385</name>
</gene>
<dbReference type="GO" id="GO:0016874">
    <property type="term" value="F:ligase activity"/>
    <property type="evidence" value="ECO:0007669"/>
    <property type="project" value="UniProtKB-KW"/>
</dbReference>
<dbReference type="SUPFAM" id="SSF53623">
    <property type="entry name" value="MurD-like peptide ligases, catalytic domain"/>
    <property type="match status" value="1"/>
</dbReference>
<keyword evidence="8 10" id="KW-0131">Cell cycle</keyword>
<dbReference type="Pfam" id="PF01225">
    <property type="entry name" value="Mur_ligase"/>
    <property type="match status" value="1"/>
</dbReference>
<keyword evidence="1 10" id="KW-0963">Cytoplasm</keyword>
<dbReference type="Gene3D" id="3.40.1390.10">
    <property type="entry name" value="MurE/MurF, N-terminal domain"/>
    <property type="match status" value="1"/>
</dbReference>
<dbReference type="EC" id="6.3.2.10" evidence="10 11"/>
<evidence type="ECO:0000313" key="15">
    <source>
        <dbReference type="EMBL" id="ARD20731.1"/>
    </source>
</evidence>
<feature type="domain" description="Mur ligase C-terminal" evidence="13">
    <location>
        <begin position="319"/>
        <end position="436"/>
    </location>
</feature>
<dbReference type="InterPro" id="IPR035911">
    <property type="entry name" value="MurE/MurF_N"/>
</dbReference>
<evidence type="ECO:0000313" key="16">
    <source>
        <dbReference type="Proteomes" id="UP000191820"/>
    </source>
</evidence>
<organism evidence="15 16">
    <name type="scientific">Shewanella japonica</name>
    <dbReference type="NCBI Taxonomy" id="93973"/>
    <lineage>
        <taxon>Bacteria</taxon>
        <taxon>Pseudomonadati</taxon>
        <taxon>Pseudomonadota</taxon>
        <taxon>Gammaproteobacteria</taxon>
        <taxon>Alteromonadales</taxon>
        <taxon>Shewanellaceae</taxon>
        <taxon>Shewanella</taxon>
    </lineage>
</organism>
<evidence type="ECO:0000256" key="7">
    <source>
        <dbReference type="ARBA" id="ARBA00022984"/>
    </source>
</evidence>
<keyword evidence="4 10" id="KW-0547">Nucleotide-binding</keyword>
<evidence type="ECO:0000256" key="6">
    <source>
        <dbReference type="ARBA" id="ARBA00022960"/>
    </source>
</evidence>
<dbReference type="EMBL" id="CP020472">
    <property type="protein sequence ID" value="ARD20731.1"/>
    <property type="molecule type" value="Genomic_DNA"/>
</dbReference>
<dbReference type="SUPFAM" id="SSF53244">
    <property type="entry name" value="MurD-like peptide ligases, peptide-binding domain"/>
    <property type="match status" value="1"/>
</dbReference>
<keyword evidence="6 10" id="KW-0133">Cell shape</keyword>
<dbReference type="RefSeq" id="WP_080914712.1">
    <property type="nucleotide sequence ID" value="NZ_CP020472.1"/>
</dbReference>
<comment type="catalytic activity">
    <reaction evidence="10 11">
        <text>D-alanyl-D-alanine + UDP-N-acetyl-alpha-D-muramoyl-L-alanyl-gamma-D-glutamyl-meso-2,6-diaminopimelate + ATP = UDP-N-acetyl-alpha-D-muramoyl-L-alanyl-gamma-D-glutamyl-meso-2,6-diaminopimeloyl-D-alanyl-D-alanine + ADP + phosphate + H(+)</text>
        <dbReference type="Rhea" id="RHEA:28374"/>
        <dbReference type="ChEBI" id="CHEBI:15378"/>
        <dbReference type="ChEBI" id="CHEBI:30616"/>
        <dbReference type="ChEBI" id="CHEBI:43474"/>
        <dbReference type="ChEBI" id="CHEBI:57822"/>
        <dbReference type="ChEBI" id="CHEBI:61386"/>
        <dbReference type="ChEBI" id="CHEBI:83905"/>
        <dbReference type="ChEBI" id="CHEBI:456216"/>
        <dbReference type="EC" id="6.3.2.10"/>
    </reaction>
</comment>
<dbReference type="InterPro" id="IPR005863">
    <property type="entry name" value="UDP-N-AcMur_synth"/>
</dbReference>
<proteinExistence type="inferred from homology"/>
<dbReference type="InterPro" id="IPR036615">
    <property type="entry name" value="Mur_ligase_C_dom_sf"/>
</dbReference>
<comment type="pathway">
    <text evidence="10 11">Cell wall biogenesis; peptidoglycan biosynthesis.</text>
</comment>
<evidence type="ECO:0000259" key="14">
    <source>
        <dbReference type="Pfam" id="PF08245"/>
    </source>
</evidence>
<evidence type="ECO:0000256" key="9">
    <source>
        <dbReference type="ARBA" id="ARBA00023316"/>
    </source>
</evidence>
<evidence type="ECO:0000256" key="2">
    <source>
        <dbReference type="ARBA" id="ARBA00022598"/>
    </source>
</evidence>
<evidence type="ECO:0000259" key="13">
    <source>
        <dbReference type="Pfam" id="PF02875"/>
    </source>
</evidence>
<reference evidence="15 16" key="1">
    <citation type="submission" date="2017-03" db="EMBL/GenBank/DDBJ databases">
        <title>Genome sequencing of Shewanella japonica KCTC 22435.</title>
        <authorList>
            <person name="Kim K.M."/>
        </authorList>
    </citation>
    <scope>NUCLEOTIDE SEQUENCE [LARGE SCALE GENOMIC DNA]</scope>
    <source>
        <strain evidence="15 16">KCTC 22435</strain>
    </source>
</reference>
<comment type="function">
    <text evidence="10 11">Involved in cell wall formation. Catalyzes the final step in the synthesis of UDP-N-acetylmuramoyl-pentapeptide, the precursor of murein.</text>
</comment>
<dbReference type="InterPro" id="IPR013221">
    <property type="entry name" value="Mur_ligase_cen"/>
</dbReference>
<feature type="domain" description="Mur ligase central" evidence="14">
    <location>
        <begin position="106"/>
        <end position="294"/>
    </location>
</feature>
<keyword evidence="9 10" id="KW-0961">Cell wall biogenesis/degradation</keyword>
<dbReference type="Gene3D" id="3.90.190.20">
    <property type="entry name" value="Mur ligase, C-terminal domain"/>
    <property type="match status" value="1"/>
</dbReference>
<keyword evidence="5 10" id="KW-0067">ATP-binding</keyword>
<name>A0ABM6JHG9_9GAMM</name>
<comment type="subcellular location">
    <subcellularLocation>
        <location evidence="10 11">Cytoplasm</location>
    </subcellularLocation>
</comment>
<evidence type="ECO:0000256" key="10">
    <source>
        <dbReference type="HAMAP-Rule" id="MF_02019"/>
    </source>
</evidence>
<evidence type="ECO:0000256" key="4">
    <source>
        <dbReference type="ARBA" id="ARBA00022741"/>
    </source>
</evidence>
<dbReference type="HAMAP" id="MF_02019">
    <property type="entry name" value="MurF"/>
    <property type="match status" value="1"/>
</dbReference>
<dbReference type="PANTHER" id="PTHR43024:SF1">
    <property type="entry name" value="UDP-N-ACETYLMURAMOYL-TRIPEPTIDE--D-ALANYL-D-ALANINE LIGASE"/>
    <property type="match status" value="1"/>
</dbReference>
<keyword evidence="16" id="KW-1185">Reference proteome</keyword>
<evidence type="ECO:0000256" key="5">
    <source>
        <dbReference type="ARBA" id="ARBA00022840"/>
    </source>
</evidence>
<dbReference type="InterPro" id="IPR051046">
    <property type="entry name" value="MurCDEF_CellWall_CoF430Synth"/>
</dbReference>
<evidence type="ECO:0000256" key="8">
    <source>
        <dbReference type="ARBA" id="ARBA00023306"/>
    </source>
</evidence>
<keyword evidence="7 10" id="KW-0573">Peptidoglycan synthesis</keyword>
<sequence>MIPIQLSDLARELNATLVGADIEINDVTSDSRKMAESSLFVALKGLRFDGHQFASTAIENGAQALLVEHELAVNVPQLIVSNTQKAMGAIGAYVRQQVSPIAVALTGSNGKTTVKEMVATILSQHHNVLYTAGNFNNEIGVPLTLLRLEHQHEFGVFELGANHLGEINYTSSLVTPQVALVNNVGRAHLEGFGSIEGVAKAKSEIFNHLQKDGVAIINADDQFSPFMMDKTAEFTQLKFSISAENEADIKALDIVADNSGCYQFSLEYLGKSHLVHLPLAGLHQVSNALAATAICIALNIPVSDIVTGLSQLSPVKGRMVPHNLGRVLLVDDSYNANPTSVDAAMNWLKQTRGFQCLVLGDLGELGDNSALLHAEVGKQAKKADIDALFCCGQLTESTSKAFGSEHYEDTQSLARALIEKINQLPGEVTILVKGSRSAAMETVVEELLEANRRGEFV</sequence>
<comment type="similarity">
    <text evidence="10">Belongs to the MurCDEF family. MurF subfamily.</text>
</comment>
<feature type="binding site" evidence="10">
    <location>
        <begin position="107"/>
        <end position="113"/>
    </location>
    <ligand>
        <name>ATP</name>
        <dbReference type="ChEBI" id="CHEBI:30616"/>
    </ligand>
</feature>
<dbReference type="InterPro" id="IPR004101">
    <property type="entry name" value="Mur_ligase_C"/>
</dbReference>
<dbReference type="Pfam" id="PF08245">
    <property type="entry name" value="Mur_ligase_M"/>
    <property type="match status" value="1"/>
</dbReference>
<evidence type="ECO:0000256" key="11">
    <source>
        <dbReference type="RuleBase" id="RU004136"/>
    </source>
</evidence>
<evidence type="ECO:0000256" key="3">
    <source>
        <dbReference type="ARBA" id="ARBA00022618"/>
    </source>
</evidence>
<dbReference type="NCBIfam" id="TIGR01143">
    <property type="entry name" value="murF"/>
    <property type="match status" value="1"/>
</dbReference>
<accession>A0ABM6JHG9</accession>
<dbReference type="SUPFAM" id="SSF63418">
    <property type="entry name" value="MurE/MurF N-terminal domain"/>
    <property type="match status" value="1"/>
</dbReference>
<feature type="domain" description="Mur ligase N-terminal catalytic" evidence="12">
    <location>
        <begin position="24"/>
        <end position="87"/>
    </location>
</feature>
<dbReference type="Gene3D" id="3.40.1190.10">
    <property type="entry name" value="Mur-like, catalytic domain"/>
    <property type="match status" value="1"/>
</dbReference>
<dbReference type="Pfam" id="PF02875">
    <property type="entry name" value="Mur_ligase_C"/>
    <property type="match status" value="1"/>
</dbReference>
<evidence type="ECO:0000259" key="12">
    <source>
        <dbReference type="Pfam" id="PF01225"/>
    </source>
</evidence>
<dbReference type="PANTHER" id="PTHR43024">
    <property type="entry name" value="UDP-N-ACETYLMURAMOYL-TRIPEPTIDE--D-ALANYL-D-ALANINE LIGASE"/>
    <property type="match status" value="1"/>
</dbReference>
<dbReference type="Proteomes" id="UP000191820">
    <property type="component" value="Chromosome"/>
</dbReference>
<dbReference type="InterPro" id="IPR000713">
    <property type="entry name" value="Mur_ligase_N"/>
</dbReference>
<keyword evidence="3 10" id="KW-0132">Cell division</keyword>
<keyword evidence="2 10" id="KW-0436">Ligase</keyword>
<dbReference type="InterPro" id="IPR036565">
    <property type="entry name" value="Mur-like_cat_sf"/>
</dbReference>